<dbReference type="InterPro" id="IPR044925">
    <property type="entry name" value="His-Me_finger_sf"/>
</dbReference>
<evidence type="ECO:0000313" key="1">
    <source>
        <dbReference type="EMBL" id="QBK88342.1"/>
    </source>
</evidence>
<accession>A0A481YYL2</accession>
<organism evidence="1">
    <name type="scientific">Mimivirus LCMiAC01</name>
    <dbReference type="NCBI Taxonomy" id="2506608"/>
    <lineage>
        <taxon>Viruses</taxon>
        <taxon>Varidnaviria</taxon>
        <taxon>Bamfordvirae</taxon>
        <taxon>Nucleocytoviricota</taxon>
        <taxon>Megaviricetes</taxon>
        <taxon>Imitervirales</taxon>
        <taxon>Mimiviridae</taxon>
        <taxon>Klosneuvirinae</taxon>
    </lineage>
</organism>
<dbReference type="SUPFAM" id="SSF54060">
    <property type="entry name" value="His-Me finger endonucleases"/>
    <property type="match status" value="1"/>
</dbReference>
<proteinExistence type="predicted"/>
<name>A0A481YYL2_9VIRU</name>
<reference evidence="1" key="1">
    <citation type="journal article" date="2019" name="MBio">
        <title>Virus Genomes from Deep Sea Sediments Expand the Ocean Megavirome and Support Independent Origins of Viral Gigantism.</title>
        <authorList>
            <person name="Backstrom D."/>
            <person name="Yutin N."/>
            <person name="Jorgensen S.L."/>
            <person name="Dharamshi J."/>
            <person name="Homa F."/>
            <person name="Zaremba-Niedwiedzka K."/>
            <person name="Spang A."/>
            <person name="Wolf Y.I."/>
            <person name="Koonin E.V."/>
            <person name="Ettema T.J."/>
        </authorList>
    </citation>
    <scope>NUCLEOTIDE SEQUENCE</scope>
</reference>
<evidence type="ECO:0008006" key="2">
    <source>
        <dbReference type="Google" id="ProtNLM"/>
    </source>
</evidence>
<dbReference type="EMBL" id="MK500388">
    <property type="protein sequence ID" value="QBK88342.1"/>
    <property type="molecule type" value="Genomic_DNA"/>
</dbReference>
<dbReference type="Gene3D" id="3.90.75.20">
    <property type="match status" value="1"/>
</dbReference>
<gene>
    <name evidence="1" type="ORF">LCMiAC01_00060</name>
</gene>
<sequence>MDLNYDYVKYKNKKYAIIRIGYKGIDLPIIIDFKDLSTFKRMNRNLKTKWKYNKNGSVACCHTYKGATKNIYFHEIVMALMCQENNMKPLDRPIIHINNIGLDNRRDNLVYDTTNKYTNKNVHKKSRTITLPPSCGINPDDIPTYVWYMKPNKSHGERFMISVGETKWKTTSSKKCTLKYKLEEAKTFLRNLKKEKPVLFCEYSMKGDYTKTGKKFIDSYYDIIYQVGYNHIPRYIHKNKTKDYLKPGKFTRKERILLKQQKKYFGGGEKNRRIKNNLPKECGITSNDLPKYCYYRPPYKGRGGYFVINNHPKLDKKIWQTTSSKKISVIDKYQQLLDQLKSHA</sequence>
<protein>
    <recommendedName>
        <fullName evidence="2">HNH endonuclease</fullName>
    </recommendedName>
</protein>